<dbReference type="PANTHER" id="PTHR43133">
    <property type="entry name" value="RNA POLYMERASE ECF-TYPE SIGMA FACTO"/>
    <property type="match status" value="1"/>
</dbReference>
<dbReference type="Gene3D" id="1.10.1740.10">
    <property type="match status" value="1"/>
</dbReference>
<dbReference type="InterPro" id="IPR014284">
    <property type="entry name" value="RNA_pol_sigma-70_dom"/>
</dbReference>
<dbReference type="InterPro" id="IPR013325">
    <property type="entry name" value="RNA_pol_sigma_r2"/>
</dbReference>
<name>A0A286DFF1_9GAMM</name>
<evidence type="ECO:0000256" key="4">
    <source>
        <dbReference type="ARBA" id="ARBA00023125"/>
    </source>
</evidence>
<dbReference type="InterPro" id="IPR007627">
    <property type="entry name" value="RNA_pol_sigma70_r2"/>
</dbReference>
<dbReference type="Gene3D" id="1.10.10.10">
    <property type="entry name" value="Winged helix-like DNA-binding domain superfamily/Winged helix DNA-binding domain"/>
    <property type="match status" value="1"/>
</dbReference>
<keyword evidence="2" id="KW-0805">Transcription regulation</keyword>
<dbReference type="EMBL" id="OCND01000013">
    <property type="protein sequence ID" value="SOD57321.1"/>
    <property type="molecule type" value="Genomic_DNA"/>
</dbReference>
<evidence type="ECO:0000313" key="9">
    <source>
        <dbReference type="Proteomes" id="UP000219374"/>
    </source>
</evidence>
<feature type="domain" description="RNA polymerase sigma factor 70 region 4 type 2" evidence="7">
    <location>
        <begin position="157"/>
        <end position="208"/>
    </location>
</feature>
<sequence>MASCRYSLANGQVLHSCHRRIPALFSSRTSVPLPEQDWADALRRERAGDASRYADFLKEYSTVLRRVVGGRLSGTGLDAGEAEDVVQEVLMAVHLRRDQWDSNRPLLPWLGAISRYKTIDVVRRRRSELRARVDLSDQQWANLFEDGAEFAGDTGGRLERMVSELPKVEQSVVRKLGMEGMSAKEAAEAIGMKEGTVRVAFHRGLARLLKLAQGKET</sequence>
<keyword evidence="5" id="KW-0804">Transcription</keyword>
<dbReference type="GO" id="GO:0003677">
    <property type="term" value="F:DNA binding"/>
    <property type="evidence" value="ECO:0007669"/>
    <property type="project" value="UniProtKB-KW"/>
</dbReference>
<dbReference type="InterPro" id="IPR013249">
    <property type="entry name" value="RNA_pol_sigma70_r4_t2"/>
</dbReference>
<evidence type="ECO:0000313" key="8">
    <source>
        <dbReference type="EMBL" id="SOD57321.1"/>
    </source>
</evidence>
<dbReference type="GO" id="GO:0006352">
    <property type="term" value="P:DNA-templated transcription initiation"/>
    <property type="evidence" value="ECO:0007669"/>
    <property type="project" value="InterPro"/>
</dbReference>
<dbReference type="NCBIfam" id="TIGR02937">
    <property type="entry name" value="sigma70-ECF"/>
    <property type="match status" value="1"/>
</dbReference>
<dbReference type="InterPro" id="IPR036388">
    <property type="entry name" value="WH-like_DNA-bd_sf"/>
</dbReference>
<dbReference type="Pfam" id="PF04542">
    <property type="entry name" value="Sigma70_r2"/>
    <property type="match status" value="1"/>
</dbReference>
<comment type="similarity">
    <text evidence="1">Belongs to the sigma-70 factor family. ECF subfamily.</text>
</comment>
<feature type="domain" description="RNA polymerase sigma-70 region 2" evidence="6">
    <location>
        <begin position="78"/>
        <end position="126"/>
    </location>
</feature>
<evidence type="ECO:0000256" key="3">
    <source>
        <dbReference type="ARBA" id="ARBA00023082"/>
    </source>
</evidence>
<dbReference type="GO" id="GO:0016987">
    <property type="term" value="F:sigma factor activity"/>
    <property type="evidence" value="ECO:0007669"/>
    <property type="project" value="UniProtKB-KW"/>
</dbReference>
<accession>A0A286DFF1</accession>
<dbReference type="SUPFAM" id="SSF88659">
    <property type="entry name" value="Sigma3 and sigma4 domains of RNA polymerase sigma factors"/>
    <property type="match status" value="1"/>
</dbReference>
<dbReference type="InterPro" id="IPR013324">
    <property type="entry name" value="RNA_pol_sigma_r3/r4-like"/>
</dbReference>
<dbReference type="OrthoDB" id="9784272at2"/>
<dbReference type="Pfam" id="PF08281">
    <property type="entry name" value="Sigma70_r4_2"/>
    <property type="match status" value="1"/>
</dbReference>
<evidence type="ECO:0000259" key="7">
    <source>
        <dbReference type="Pfam" id="PF08281"/>
    </source>
</evidence>
<dbReference type="SUPFAM" id="SSF88946">
    <property type="entry name" value="Sigma2 domain of RNA polymerase sigma factors"/>
    <property type="match status" value="1"/>
</dbReference>
<gene>
    <name evidence="8" type="ORF">SAMN06296416_1132</name>
</gene>
<protein>
    <submittedName>
        <fullName evidence="8">RNA polymerase sigma-70 factor, ECF subfamily</fullName>
    </submittedName>
</protein>
<reference evidence="8 9" key="1">
    <citation type="submission" date="2017-09" db="EMBL/GenBank/DDBJ databases">
        <authorList>
            <person name="Ehlers B."/>
            <person name="Leendertz F.H."/>
        </authorList>
    </citation>
    <scope>NUCLEOTIDE SEQUENCE [LARGE SCALE GENOMIC DNA]</scope>
    <source>
        <strain evidence="8 9">CGMCC 1.10978</strain>
    </source>
</reference>
<dbReference type="InterPro" id="IPR039425">
    <property type="entry name" value="RNA_pol_sigma-70-like"/>
</dbReference>
<keyword evidence="4" id="KW-0238">DNA-binding</keyword>
<evidence type="ECO:0000259" key="6">
    <source>
        <dbReference type="Pfam" id="PF04542"/>
    </source>
</evidence>
<evidence type="ECO:0000256" key="5">
    <source>
        <dbReference type="ARBA" id="ARBA00023163"/>
    </source>
</evidence>
<dbReference type="PANTHER" id="PTHR43133:SF58">
    <property type="entry name" value="ECF RNA POLYMERASE SIGMA FACTOR SIGD"/>
    <property type="match status" value="1"/>
</dbReference>
<evidence type="ECO:0000256" key="1">
    <source>
        <dbReference type="ARBA" id="ARBA00010641"/>
    </source>
</evidence>
<keyword evidence="3" id="KW-0731">Sigma factor</keyword>
<organism evidence="8 9">
    <name type="scientific">Pseudoxanthomonas wuyuanensis</name>
    <dbReference type="NCBI Taxonomy" id="1073196"/>
    <lineage>
        <taxon>Bacteria</taxon>
        <taxon>Pseudomonadati</taxon>
        <taxon>Pseudomonadota</taxon>
        <taxon>Gammaproteobacteria</taxon>
        <taxon>Lysobacterales</taxon>
        <taxon>Lysobacteraceae</taxon>
        <taxon>Pseudoxanthomonas</taxon>
    </lineage>
</organism>
<evidence type="ECO:0000256" key="2">
    <source>
        <dbReference type="ARBA" id="ARBA00023015"/>
    </source>
</evidence>
<dbReference type="AlphaFoldDB" id="A0A286DFF1"/>
<keyword evidence="9" id="KW-1185">Reference proteome</keyword>
<proteinExistence type="inferred from homology"/>
<dbReference type="Proteomes" id="UP000219374">
    <property type="component" value="Unassembled WGS sequence"/>
</dbReference>